<sequence>MEQLSFREAIVKAAVVGWDDLFREWLEREENFLRNDDQRYQFAQYLDLLLHYNPSLSFSQIEIVLREIRTNSSALRRCDRRLAGCLDSNFPGALTQGRGNSQSSFLLHKVAWCSHRNISPVWGPVGQRQFDIPAGELAFAGRAGNPDGHNALTFLAESTYQSALFVRKSWSNSPVDVRCGFAPRHVAG</sequence>
<accession>A0A8H6PQE1</accession>
<organism evidence="1 2">
    <name type="scientific">Aspergillus felis</name>
    <dbReference type="NCBI Taxonomy" id="1287682"/>
    <lineage>
        <taxon>Eukaryota</taxon>
        <taxon>Fungi</taxon>
        <taxon>Dikarya</taxon>
        <taxon>Ascomycota</taxon>
        <taxon>Pezizomycotina</taxon>
        <taxon>Eurotiomycetes</taxon>
        <taxon>Eurotiomycetidae</taxon>
        <taxon>Eurotiales</taxon>
        <taxon>Aspergillaceae</taxon>
        <taxon>Aspergillus</taxon>
        <taxon>Aspergillus subgen. Fumigati</taxon>
    </lineage>
</organism>
<dbReference type="OrthoDB" id="4392973at2759"/>
<comment type="caution">
    <text evidence="1">The sequence shown here is derived from an EMBL/GenBank/DDBJ whole genome shotgun (WGS) entry which is preliminary data.</text>
</comment>
<dbReference type="AlphaFoldDB" id="A0A8H6PQE1"/>
<gene>
    <name evidence="1" type="ORF">CNMCM5623_002847</name>
</gene>
<proteinExistence type="predicted"/>
<protein>
    <submittedName>
        <fullName evidence="1">Uncharacterized protein</fullName>
    </submittedName>
</protein>
<name>A0A8H6PQE1_9EURO</name>
<evidence type="ECO:0000313" key="1">
    <source>
        <dbReference type="EMBL" id="KAF7158181.1"/>
    </source>
</evidence>
<reference evidence="1" key="1">
    <citation type="submission" date="2020-06" db="EMBL/GenBank/DDBJ databases">
        <title>Draft genome sequences of strains closely related to Aspergillus parafelis and Aspergillus hiratsukae.</title>
        <authorList>
            <person name="Dos Santos R.A.C."/>
            <person name="Rivero-Menendez O."/>
            <person name="Steenwyk J.L."/>
            <person name="Mead M.E."/>
            <person name="Goldman G.H."/>
            <person name="Alastruey-Izquierdo A."/>
            <person name="Rokas A."/>
        </authorList>
    </citation>
    <scope>NUCLEOTIDE SEQUENCE</scope>
    <source>
        <strain evidence="1">CNM-CM5623</strain>
    </source>
</reference>
<dbReference type="EMBL" id="JACBAE010001388">
    <property type="protein sequence ID" value="KAF7158181.1"/>
    <property type="molecule type" value="Genomic_DNA"/>
</dbReference>
<evidence type="ECO:0000313" key="2">
    <source>
        <dbReference type="Proteomes" id="UP000654922"/>
    </source>
</evidence>
<dbReference type="Proteomes" id="UP000654922">
    <property type="component" value="Unassembled WGS sequence"/>
</dbReference>